<gene>
    <name evidence="19" type="primary">LOC100802962</name>
    <name evidence="18" type="ORF">GLYMA_06G261100</name>
</gene>
<keyword evidence="8" id="KW-1015">Disulfide bond</keyword>
<evidence type="ECO:0000256" key="4">
    <source>
        <dbReference type="ARBA" id="ARBA00022729"/>
    </source>
</evidence>
<dbReference type="RefSeq" id="XP_006582219.2">
    <property type="nucleotide sequence ID" value="XM_006582156.4"/>
</dbReference>
<feature type="domain" description="Protein kinase" evidence="15">
    <location>
        <begin position="515"/>
        <end position="793"/>
    </location>
</feature>
<dbReference type="OMA" id="IYRYVWV"/>
<dbReference type="OrthoDB" id="785331at2759"/>
<evidence type="ECO:0000256" key="13">
    <source>
        <dbReference type="PIRNR" id="PIRNR000641"/>
    </source>
</evidence>
<keyword evidence="10" id="KW-0325">Glycoprotein</keyword>
<dbReference type="HOGENOM" id="CLU_000288_116_4_1"/>
<dbReference type="PROSITE" id="PS50011">
    <property type="entry name" value="PROTEIN_KINASE_DOM"/>
    <property type="match status" value="1"/>
</dbReference>
<evidence type="ECO:0000256" key="1">
    <source>
        <dbReference type="ARBA" id="ARBA00022527"/>
    </source>
</evidence>
<evidence type="ECO:0000259" key="16">
    <source>
        <dbReference type="PROSITE" id="PS50927"/>
    </source>
</evidence>
<dbReference type="EC" id="2.7.11.1" evidence="13"/>
<organism evidence="19">
    <name type="scientific">Glycine max</name>
    <name type="common">Soybean</name>
    <name type="synonym">Glycine hispida</name>
    <dbReference type="NCBI Taxonomy" id="3847"/>
    <lineage>
        <taxon>Eukaryota</taxon>
        <taxon>Viridiplantae</taxon>
        <taxon>Streptophyta</taxon>
        <taxon>Embryophyta</taxon>
        <taxon>Tracheophyta</taxon>
        <taxon>Spermatophyta</taxon>
        <taxon>Magnoliopsida</taxon>
        <taxon>eudicotyledons</taxon>
        <taxon>Gunneridae</taxon>
        <taxon>Pentapetalae</taxon>
        <taxon>rosids</taxon>
        <taxon>fabids</taxon>
        <taxon>Fabales</taxon>
        <taxon>Fabaceae</taxon>
        <taxon>Papilionoideae</taxon>
        <taxon>50 kb inversion clade</taxon>
        <taxon>NPAAA clade</taxon>
        <taxon>indigoferoid/millettioid clade</taxon>
        <taxon>Phaseoleae</taxon>
        <taxon>Glycine</taxon>
        <taxon>Glycine subgen. Soja</taxon>
    </lineage>
</organism>
<evidence type="ECO:0000259" key="17">
    <source>
        <dbReference type="PROSITE" id="PS50948"/>
    </source>
</evidence>
<dbReference type="InterPro" id="IPR001480">
    <property type="entry name" value="Bulb-type_lectin_dom"/>
</dbReference>
<keyword evidence="5 13" id="KW-0547">Nucleotide-binding</keyword>
<dbReference type="GO" id="GO:0005524">
    <property type="term" value="F:ATP binding"/>
    <property type="evidence" value="ECO:0007669"/>
    <property type="project" value="UniProtKB-KW"/>
</dbReference>
<dbReference type="PANTHER" id="PTHR32444:SF234">
    <property type="entry name" value="RECEPTOR-LIKE SERINE_THREONINE-PROTEIN KINASE"/>
    <property type="match status" value="1"/>
</dbReference>
<dbReference type="Proteomes" id="UP000008827">
    <property type="component" value="Chromosome 6"/>
</dbReference>
<dbReference type="InterPro" id="IPR008271">
    <property type="entry name" value="Ser/Thr_kinase_AS"/>
</dbReference>
<dbReference type="SMART" id="SM00220">
    <property type="entry name" value="S_TKc"/>
    <property type="match status" value="1"/>
</dbReference>
<protein>
    <recommendedName>
        <fullName evidence="13">Receptor-like serine/threonine-protein kinase</fullName>
        <ecNumber evidence="13">2.7.11.1</ecNumber>
    </recommendedName>
</protein>
<reference evidence="18 19" key="1">
    <citation type="journal article" date="2010" name="Nature">
        <title>Genome sequence of the palaeopolyploid soybean.</title>
        <authorList>
            <person name="Schmutz J."/>
            <person name="Cannon S.B."/>
            <person name="Schlueter J."/>
            <person name="Ma J."/>
            <person name="Mitros T."/>
            <person name="Nelson W."/>
            <person name="Hyten D.L."/>
            <person name="Song Q."/>
            <person name="Thelen J.J."/>
            <person name="Cheng J."/>
            <person name="Xu D."/>
            <person name="Hellsten U."/>
            <person name="May G.D."/>
            <person name="Yu Y."/>
            <person name="Sakurai T."/>
            <person name="Umezawa T."/>
            <person name="Bhattacharyya M.K."/>
            <person name="Sandhu D."/>
            <person name="Valliyodan B."/>
            <person name="Lindquist E."/>
            <person name="Peto M."/>
            <person name="Grant D."/>
            <person name="Shu S."/>
            <person name="Goodstein D."/>
            <person name="Barry K."/>
            <person name="Futrell-Griggs M."/>
            <person name="Abernathy B."/>
            <person name="Du J."/>
            <person name="Tian Z."/>
            <person name="Zhu L."/>
            <person name="Gill N."/>
            <person name="Joshi T."/>
            <person name="Libault M."/>
            <person name="Sethuraman A."/>
            <person name="Zhang X.-C."/>
            <person name="Shinozaki K."/>
            <person name="Nguyen H.T."/>
            <person name="Wing R.A."/>
            <person name="Cregan P."/>
            <person name="Specht J."/>
            <person name="Grimwood J."/>
            <person name="Rokhsar D."/>
            <person name="Stacey G."/>
            <person name="Shoemaker R.C."/>
            <person name="Jackson S.A."/>
        </authorList>
    </citation>
    <scope>NUCLEOTIDE SEQUENCE [LARGE SCALE GENOMIC DNA]</scope>
    <source>
        <strain evidence="19">cv. Williams 82</strain>
        <tissue evidence="18">Callus</tissue>
    </source>
</reference>
<accession>I1KEB0</accession>
<dbReference type="FunFam" id="2.90.10.10:FF:000001">
    <property type="entry name" value="G-type lectin S-receptor-like serine/threonine-protein kinase"/>
    <property type="match status" value="1"/>
</dbReference>
<evidence type="ECO:0000313" key="19">
    <source>
        <dbReference type="EnsemblPlants" id="KRH55540"/>
    </source>
</evidence>
<sequence length="833" mass="94296">MHIIIIQISEYHKSSDPMHILSFIILFTCILVPFPKISVANDSINLRQSMRDGDTLVSKTRKFELGFFSPGSSQKRYLGIWYKNIPIQTVVWVANRENPINDSSGILTLNNTGNFVLAQNESLVWYTNNSHKQAQNPVAVLLDSGNLVIRNDGETNPEAYLWQSFDYPSDTLLPGMKLGWDLRTGLDRRLTAWKSPDDPSPGDVYRDLELYSYPEFYIMKGTKKVYRFGPWNGLYFSGVPDLRNNTIFGFNFFSNKEESYYIFSPTNDVMSRIVMNESTTIYRYVWVEDDQNWRIYTSLPKDFCDTYGLCGVYGNCMTTQTQVCQCLKGFSPKSPEAWVSSGWSQGCVRNKPLSCKDKLTDGFVKYEGLKVPDTRHTWLDESIGLEECKVKCLNNCSCMAYTNSDIRGAGSGCVMWFGDLIDIKQLQTAGQDLYIRMPASELESVYRHKKKTTTIAASTTAAICGVLLLSSYFICRIRRNNAGKSLTEYDSEKDMDDLDIQLFDLPTITTATNDFSMENKIGEGGFGPVYKGILVDGQEIAVKTLSRSSWQGVTEFINEVKLIAKLQHRNLVKLLGCCIQGQEKMLIYEYMANGSLDSFIFDDKKRKLLKWPQQFHIICGIARGLMYLHQDSRLRIIHRDLKASNVLLDENSSPKISDFGMARTFGGDQFEGNTSRVVGTCGYMAPEYAVDGSFSVKSDVFSFGILVLEIVCGKRNKGLYQTDKSLNLVGHAWTLWKEGRALDLIDDSNMKESCVISEVLRCIHVGLLCVQQYPEDRPTMASVILMLESHMELVEPKEHGFISRNFLGEGDLRSNRKDTSSSNDVTITLLEAR</sequence>
<dbReference type="GO" id="GO:0005886">
    <property type="term" value="C:plasma membrane"/>
    <property type="evidence" value="ECO:0000318"/>
    <property type="project" value="GO_Central"/>
</dbReference>
<dbReference type="SUPFAM" id="SSF51110">
    <property type="entry name" value="alpha-D-mannose-specific plant lectins"/>
    <property type="match status" value="1"/>
</dbReference>
<dbReference type="Gene3D" id="2.90.10.10">
    <property type="entry name" value="Bulb-type lectin domain"/>
    <property type="match status" value="1"/>
</dbReference>
<dbReference type="SMART" id="SM00108">
    <property type="entry name" value="B_lectin"/>
    <property type="match status" value="1"/>
</dbReference>
<evidence type="ECO:0000256" key="14">
    <source>
        <dbReference type="SAM" id="Phobius"/>
    </source>
</evidence>
<feature type="transmembrane region" description="Helical" evidence="14">
    <location>
        <begin position="20"/>
        <end position="41"/>
    </location>
</feature>
<dbReference type="eggNOG" id="ENOG502QSMT">
    <property type="taxonomic scope" value="Eukaryota"/>
</dbReference>
<dbReference type="GO" id="GO:0006955">
    <property type="term" value="P:immune response"/>
    <property type="evidence" value="ECO:0000318"/>
    <property type="project" value="GO_Central"/>
</dbReference>
<dbReference type="Gene3D" id="3.50.4.10">
    <property type="entry name" value="Hepatocyte Growth Factor"/>
    <property type="match status" value="1"/>
</dbReference>
<evidence type="ECO:0000256" key="9">
    <source>
        <dbReference type="ARBA" id="ARBA00023170"/>
    </source>
</evidence>
<evidence type="ECO:0000256" key="5">
    <source>
        <dbReference type="ARBA" id="ARBA00022741"/>
    </source>
</evidence>
<name>I1KEB0_SOYBN</name>
<keyword evidence="20" id="KW-1185">Reference proteome</keyword>
<dbReference type="InterPro" id="IPR000719">
    <property type="entry name" value="Prot_kinase_dom"/>
</dbReference>
<dbReference type="Gramene" id="KRH55540">
    <property type="protein sequence ID" value="KRH55540"/>
    <property type="gene ID" value="GLYMA_06G261100"/>
</dbReference>
<dbReference type="Gene3D" id="3.30.200.20">
    <property type="entry name" value="Phosphorylase Kinase, domain 1"/>
    <property type="match status" value="1"/>
</dbReference>
<dbReference type="Pfam" id="PF08276">
    <property type="entry name" value="PAN_2"/>
    <property type="match status" value="1"/>
</dbReference>
<dbReference type="InterPro" id="IPR011009">
    <property type="entry name" value="Kinase-like_dom_sf"/>
</dbReference>
<comment type="similarity">
    <text evidence="13">Belongs to the protein kinase superfamily. Ser/Thr protein kinase family.</text>
</comment>
<evidence type="ECO:0000256" key="10">
    <source>
        <dbReference type="ARBA" id="ARBA00023180"/>
    </source>
</evidence>
<evidence type="ECO:0000256" key="11">
    <source>
        <dbReference type="ARBA" id="ARBA00047899"/>
    </source>
</evidence>
<dbReference type="CDD" id="cd00028">
    <property type="entry name" value="B_lectin"/>
    <property type="match status" value="1"/>
</dbReference>
<evidence type="ECO:0000256" key="3">
    <source>
        <dbReference type="ARBA" id="ARBA00022679"/>
    </source>
</evidence>
<dbReference type="Pfam" id="PF01453">
    <property type="entry name" value="B_lectin"/>
    <property type="match status" value="1"/>
</dbReference>
<keyword evidence="2" id="KW-0597">Phosphoprotein</keyword>
<dbReference type="GO" id="GO:0048544">
    <property type="term" value="P:recognition of pollen"/>
    <property type="evidence" value="ECO:0007669"/>
    <property type="project" value="InterPro"/>
</dbReference>
<dbReference type="InterPro" id="IPR001245">
    <property type="entry name" value="Ser-Thr/Tyr_kinase_cat_dom"/>
</dbReference>
<dbReference type="GO" id="GO:0007165">
    <property type="term" value="P:signal transduction"/>
    <property type="evidence" value="ECO:0000318"/>
    <property type="project" value="GO_Central"/>
</dbReference>
<dbReference type="SMART" id="SM00473">
    <property type="entry name" value="PAN_AP"/>
    <property type="match status" value="1"/>
</dbReference>
<evidence type="ECO:0000313" key="18">
    <source>
        <dbReference type="EMBL" id="KRH55540.1"/>
    </source>
</evidence>
<dbReference type="SMR" id="I1KEB0"/>
<comment type="catalytic activity">
    <reaction evidence="12 13">
        <text>L-seryl-[protein] + ATP = O-phospho-L-seryl-[protein] + ADP + H(+)</text>
        <dbReference type="Rhea" id="RHEA:17989"/>
        <dbReference type="Rhea" id="RHEA-COMP:9863"/>
        <dbReference type="Rhea" id="RHEA-COMP:11604"/>
        <dbReference type="ChEBI" id="CHEBI:15378"/>
        <dbReference type="ChEBI" id="CHEBI:29999"/>
        <dbReference type="ChEBI" id="CHEBI:30616"/>
        <dbReference type="ChEBI" id="CHEBI:83421"/>
        <dbReference type="ChEBI" id="CHEBI:456216"/>
        <dbReference type="EC" id="2.7.11.1"/>
    </reaction>
</comment>
<keyword evidence="14" id="KW-0812">Transmembrane</keyword>
<evidence type="ECO:0000256" key="12">
    <source>
        <dbReference type="ARBA" id="ARBA00048679"/>
    </source>
</evidence>
<dbReference type="FunFam" id="1.10.510.10:FF:000060">
    <property type="entry name" value="G-type lectin S-receptor-like serine/threonine-protein kinase"/>
    <property type="match status" value="1"/>
</dbReference>
<reference evidence="19" key="2">
    <citation type="submission" date="2018-02" db="UniProtKB">
        <authorList>
            <consortium name="EnsemblPlants"/>
        </authorList>
    </citation>
    <scope>IDENTIFICATION</scope>
    <source>
        <strain evidence="19">Williams 82</strain>
    </source>
</reference>
<dbReference type="SUPFAM" id="SSF56112">
    <property type="entry name" value="Protein kinase-like (PK-like)"/>
    <property type="match status" value="1"/>
</dbReference>
<dbReference type="InterPro" id="IPR036426">
    <property type="entry name" value="Bulb-type_lectin_dom_sf"/>
</dbReference>
<dbReference type="EnsemblPlants" id="KRH55540">
    <property type="protein sequence ID" value="KRH55540"/>
    <property type="gene ID" value="GLYMA_06G261100"/>
</dbReference>
<dbReference type="Pfam" id="PF07714">
    <property type="entry name" value="PK_Tyr_Ser-Thr"/>
    <property type="match status" value="1"/>
</dbReference>
<dbReference type="InterPro" id="IPR000858">
    <property type="entry name" value="S_locus_glycoprot_dom"/>
</dbReference>
<dbReference type="PaxDb" id="3847-GLYMA06G40920.1"/>
<evidence type="ECO:0000256" key="6">
    <source>
        <dbReference type="ARBA" id="ARBA00022777"/>
    </source>
</evidence>
<dbReference type="PIRSF" id="PIRSF000641">
    <property type="entry name" value="SRK"/>
    <property type="match status" value="1"/>
</dbReference>
<dbReference type="PROSITE" id="PS50948">
    <property type="entry name" value="PAN"/>
    <property type="match status" value="1"/>
</dbReference>
<dbReference type="Pfam" id="PF00954">
    <property type="entry name" value="S_locus_glycop"/>
    <property type="match status" value="1"/>
</dbReference>
<keyword evidence="14" id="KW-0472">Membrane</keyword>
<dbReference type="InterPro" id="IPR003609">
    <property type="entry name" value="Pan_app"/>
</dbReference>
<comment type="catalytic activity">
    <reaction evidence="11 13">
        <text>L-threonyl-[protein] + ATP = O-phospho-L-threonyl-[protein] + ADP + H(+)</text>
        <dbReference type="Rhea" id="RHEA:46608"/>
        <dbReference type="Rhea" id="RHEA-COMP:11060"/>
        <dbReference type="Rhea" id="RHEA-COMP:11605"/>
        <dbReference type="ChEBI" id="CHEBI:15378"/>
        <dbReference type="ChEBI" id="CHEBI:30013"/>
        <dbReference type="ChEBI" id="CHEBI:30616"/>
        <dbReference type="ChEBI" id="CHEBI:61977"/>
        <dbReference type="ChEBI" id="CHEBI:456216"/>
        <dbReference type="EC" id="2.7.11.1"/>
    </reaction>
</comment>
<dbReference type="GeneID" id="100802962"/>
<keyword evidence="6 13" id="KW-0418">Kinase</keyword>
<proteinExistence type="inferred from homology"/>
<keyword evidence="14" id="KW-1133">Transmembrane helix</keyword>
<dbReference type="GO" id="GO:0004674">
    <property type="term" value="F:protein serine/threonine kinase activity"/>
    <property type="evidence" value="ECO:0000318"/>
    <property type="project" value="GO_Central"/>
</dbReference>
<evidence type="ECO:0000313" key="20">
    <source>
        <dbReference type="Proteomes" id="UP000008827"/>
    </source>
</evidence>
<dbReference type="EMBL" id="CM000839">
    <property type="protein sequence ID" value="KRH55540.1"/>
    <property type="molecule type" value="Genomic_DNA"/>
</dbReference>
<feature type="domain" description="Apple" evidence="17">
    <location>
        <begin position="355"/>
        <end position="439"/>
    </location>
</feature>
<keyword evidence="7 13" id="KW-0067">ATP-binding</keyword>
<evidence type="ECO:0000256" key="2">
    <source>
        <dbReference type="ARBA" id="ARBA00022553"/>
    </source>
</evidence>
<keyword evidence="3 13" id="KW-0808">Transferase</keyword>
<evidence type="ECO:0000259" key="15">
    <source>
        <dbReference type="PROSITE" id="PS50011"/>
    </source>
</evidence>
<feature type="domain" description="Bulb-type lectin" evidence="16">
    <location>
        <begin position="41"/>
        <end position="162"/>
    </location>
</feature>
<keyword evidence="4" id="KW-0732">Signal</keyword>
<dbReference type="PROSITE" id="PS00108">
    <property type="entry name" value="PROTEIN_KINASE_ST"/>
    <property type="match status" value="1"/>
</dbReference>
<dbReference type="CDD" id="cd01098">
    <property type="entry name" value="PAN_AP_plant"/>
    <property type="match status" value="1"/>
</dbReference>
<dbReference type="KEGG" id="gmx:100802962"/>
<dbReference type="CDD" id="cd14066">
    <property type="entry name" value="STKc_IRAK"/>
    <property type="match status" value="1"/>
</dbReference>
<dbReference type="FunFam" id="3.50.4.10:FF:000002">
    <property type="entry name" value="G-type lectin S-receptor-like serine/threonine-protein kinase"/>
    <property type="match status" value="1"/>
</dbReference>
<evidence type="ECO:0000256" key="8">
    <source>
        <dbReference type="ARBA" id="ARBA00023157"/>
    </source>
</evidence>
<evidence type="ECO:0000256" key="7">
    <source>
        <dbReference type="ARBA" id="ARBA00022840"/>
    </source>
</evidence>
<reference evidence="18" key="3">
    <citation type="submission" date="2018-07" db="EMBL/GenBank/DDBJ databases">
        <title>WGS assembly of Glycine max.</title>
        <authorList>
            <person name="Schmutz J."/>
            <person name="Cannon S."/>
            <person name="Schlueter J."/>
            <person name="Ma J."/>
            <person name="Mitros T."/>
            <person name="Nelson W."/>
            <person name="Hyten D."/>
            <person name="Song Q."/>
            <person name="Thelen J."/>
            <person name="Cheng J."/>
            <person name="Xu D."/>
            <person name="Hellsten U."/>
            <person name="May G."/>
            <person name="Yu Y."/>
            <person name="Sakurai T."/>
            <person name="Umezawa T."/>
            <person name="Bhattacharyya M."/>
            <person name="Sandhu D."/>
            <person name="Valliyodan B."/>
            <person name="Lindquist E."/>
            <person name="Peto M."/>
            <person name="Grant D."/>
            <person name="Shu S."/>
            <person name="Goodstein D."/>
            <person name="Barry K."/>
            <person name="Futrell-Griggs M."/>
            <person name="Abernathy B."/>
            <person name="Du J."/>
            <person name="Tian Z."/>
            <person name="Zhu L."/>
            <person name="Gill N."/>
            <person name="Joshi T."/>
            <person name="Libault M."/>
            <person name="Sethuraman A."/>
            <person name="Zhang X."/>
            <person name="Shinozaki K."/>
            <person name="Nguyen H."/>
            <person name="Wing R."/>
            <person name="Cregan P."/>
            <person name="Specht J."/>
            <person name="Grimwood J."/>
            <person name="Rokhsar D."/>
            <person name="Stacey G."/>
            <person name="Shoemaker R."/>
            <person name="Jackson S."/>
        </authorList>
    </citation>
    <scope>NUCLEOTIDE SEQUENCE</scope>
    <source>
        <tissue evidence="18">Callus</tissue>
    </source>
</reference>
<dbReference type="PROSITE" id="PS50927">
    <property type="entry name" value="BULB_LECTIN"/>
    <property type="match status" value="1"/>
</dbReference>
<dbReference type="Gene3D" id="1.10.510.10">
    <property type="entry name" value="Transferase(Phosphotransferase) domain 1"/>
    <property type="match status" value="1"/>
</dbReference>
<keyword evidence="9" id="KW-0675">Receptor</keyword>
<dbReference type="FunFam" id="3.30.200.20:FF:000195">
    <property type="entry name" value="G-type lectin S-receptor-like serine/threonine-protein kinase"/>
    <property type="match status" value="1"/>
</dbReference>
<dbReference type="AlphaFoldDB" id="I1KEB0"/>
<keyword evidence="1 13" id="KW-0723">Serine/threonine-protein kinase</keyword>
<dbReference type="InterPro" id="IPR024171">
    <property type="entry name" value="SRK-like_kinase"/>
</dbReference>
<dbReference type="PANTHER" id="PTHR32444">
    <property type="entry name" value="BULB-TYPE LECTIN DOMAIN-CONTAINING PROTEIN"/>
    <property type="match status" value="1"/>
</dbReference>